<dbReference type="InterPro" id="IPR024370">
    <property type="entry name" value="PBP_domain"/>
</dbReference>
<proteinExistence type="predicted"/>
<evidence type="ECO:0000259" key="1">
    <source>
        <dbReference type="Pfam" id="PF12849"/>
    </source>
</evidence>
<sequence length="286" mass="31151">AVYNGGYSNASKRGICLRISNGGAGQTGLIQAWADAFIQHRVACGEDPFEIAWYLGDTTDSLALLASGAVDFAITYNAAAEQQCIDAGAAKERIYAFRDHFILAGPISNPAHLKGDDDILTMFNKIVTSGNLDVASPPNSEIRPPTRFLSRFDKSATNIKESFLFATIGQIPWAFDCCKWYHQYPRFPREALETASLLSEYTLTDYGTWISATNAVKSRLSIFKMGSDAADDLLLNPAHLLHGTRASLVHADLCDAFAEWVANSTGGQKVVETFSKDGHVLYTKAP</sequence>
<feature type="non-terminal residue" evidence="2">
    <location>
        <position position="1"/>
    </location>
</feature>
<dbReference type="Proteomes" id="UP000807306">
    <property type="component" value="Unassembled WGS sequence"/>
</dbReference>
<feature type="non-terminal residue" evidence="2">
    <location>
        <position position="286"/>
    </location>
</feature>
<comment type="caution">
    <text evidence="2">The sequence shown here is derived from an EMBL/GenBank/DDBJ whole genome shotgun (WGS) entry which is preliminary data.</text>
</comment>
<accession>A0A9P6E8Y5</accession>
<dbReference type="PANTHER" id="PTHR37945:SF1">
    <property type="entry name" value="EXTRACELLULAR TUNGSTATE BINDING PROTEIN"/>
    <property type="match status" value="1"/>
</dbReference>
<evidence type="ECO:0000313" key="3">
    <source>
        <dbReference type="Proteomes" id="UP000807306"/>
    </source>
</evidence>
<dbReference type="EMBL" id="MU157891">
    <property type="protein sequence ID" value="KAF9524918.1"/>
    <property type="molecule type" value="Genomic_DNA"/>
</dbReference>
<name>A0A9P6E8Y5_9AGAR</name>
<keyword evidence="3" id="KW-1185">Reference proteome</keyword>
<dbReference type="OrthoDB" id="10260248at2759"/>
<dbReference type="Gene3D" id="3.40.190.10">
    <property type="entry name" value="Periplasmic binding protein-like II"/>
    <property type="match status" value="2"/>
</dbReference>
<evidence type="ECO:0000313" key="2">
    <source>
        <dbReference type="EMBL" id="KAF9524918.1"/>
    </source>
</evidence>
<reference evidence="2" key="1">
    <citation type="submission" date="2020-11" db="EMBL/GenBank/DDBJ databases">
        <authorList>
            <consortium name="DOE Joint Genome Institute"/>
            <person name="Ahrendt S."/>
            <person name="Riley R."/>
            <person name="Andreopoulos W."/>
            <person name="Labutti K."/>
            <person name="Pangilinan J."/>
            <person name="Ruiz-Duenas F.J."/>
            <person name="Barrasa J.M."/>
            <person name="Sanchez-Garcia M."/>
            <person name="Camarero S."/>
            <person name="Miyauchi S."/>
            <person name="Serrano A."/>
            <person name="Linde D."/>
            <person name="Babiker R."/>
            <person name="Drula E."/>
            <person name="Ayuso-Fernandez I."/>
            <person name="Pacheco R."/>
            <person name="Padilla G."/>
            <person name="Ferreira P."/>
            <person name="Barriuso J."/>
            <person name="Kellner H."/>
            <person name="Castanera R."/>
            <person name="Alfaro M."/>
            <person name="Ramirez L."/>
            <person name="Pisabarro A.G."/>
            <person name="Kuo A."/>
            <person name="Tritt A."/>
            <person name="Lipzen A."/>
            <person name="He G."/>
            <person name="Yan M."/>
            <person name="Ng V."/>
            <person name="Cullen D."/>
            <person name="Martin F."/>
            <person name="Rosso M.-N."/>
            <person name="Henrissat B."/>
            <person name="Hibbett D."/>
            <person name="Martinez A.T."/>
            <person name="Grigoriev I.V."/>
        </authorList>
    </citation>
    <scope>NUCLEOTIDE SEQUENCE</scope>
    <source>
        <strain evidence="2">CBS 506.95</strain>
    </source>
</reference>
<organism evidence="2 3">
    <name type="scientific">Crepidotus variabilis</name>
    <dbReference type="NCBI Taxonomy" id="179855"/>
    <lineage>
        <taxon>Eukaryota</taxon>
        <taxon>Fungi</taxon>
        <taxon>Dikarya</taxon>
        <taxon>Basidiomycota</taxon>
        <taxon>Agaricomycotina</taxon>
        <taxon>Agaricomycetes</taxon>
        <taxon>Agaricomycetidae</taxon>
        <taxon>Agaricales</taxon>
        <taxon>Agaricineae</taxon>
        <taxon>Crepidotaceae</taxon>
        <taxon>Crepidotus</taxon>
    </lineage>
</organism>
<feature type="domain" description="PBP" evidence="1">
    <location>
        <begin position="19"/>
        <end position="263"/>
    </location>
</feature>
<dbReference type="SUPFAM" id="SSF53850">
    <property type="entry name" value="Periplasmic binding protein-like II"/>
    <property type="match status" value="1"/>
</dbReference>
<dbReference type="Pfam" id="PF12849">
    <property type="entry name" value="PBP_like_2"/>
    <property type="match status" value="1"/>
</dbReference>
<protein>
    <recommendedName>
        <fullName evidence="1">PBP domain-containing protein</fullName>
    </recommendedName>
</protein>
<dbReference type="InterPro" id="IPR052738">
    <property type="entry name" value="ABC-Tungstate_binding"/>
</dbReference>
<dbReference type="PANTHER" id="PTHR37945">
    <property type="entry name" value="EXTRACELLULAR TUNGSTATE BINDING PROTEIN"/>
    <property type="match status" value="1"/>
</dbReference>
<gene>
    <name evidence="2" type="ORF">CPB83DRAFT_741595</name>
</gene>
<dbReference type="AlphaFoldDB" id="A0A9P6E8Y5"/>